<dbReference type="InterPro" id="IPR000160">
    <property type="entry name" value="GGDEF_dom"/>
</dbReference>
<dbReference type="EMBL" id="FNLM01000034">
    <property type="protein sequence ID" value="SDU27927.1"/>
    <property type="molecule type" value="Genomic_DNA"/>
</dbReference>
<proteinExistence type="predicted"/>
<dbReference type="SUPFAM" id="SSF55785">
    <property type="entry name" value="PYP-like sensor domain (PAS domain)"/>
    <property type="match status" value="3"/>
</dbReference>
<accession>A0A1H2H7R8</accession>
<dbReference type="InterPro" id="IPR035919">
    <property type="entry name" value="EAL_sf"/>
</dbReference>
<evidence type="ECO:0000256" key="1">
    <source>
        <dbReference type="SAM" id="MobiDB-lite"/>
    </source>
</evidence>
<dbReference type="CDD" id="cd01948">
    <property type="entry name" value="EAL"/>
    <property type="match status" value="1"/>
</dbReference>
<feature type="domain" description="GGDEF" evidence="4">
    <location>
        <begin position="409"/>
        <end position="547"/>
    </location>
</feature>
<dbReference type="PANTHER" id="PTHR44757">
    <property type="entry name" value="DIGUANYLATE CYCLASE DGCP"/>
    <property type="match status" value="1"/>
</dbReference>
<dbReference type="SMART" id="SM00091">
    <property type="entry name" value="PAS"/>
    <property type="match status" value="3"/>
</dbReference>
<dbReference type="InterPro" id="IPR043128">
    <property type="entry name" value="Rev_trsase/Diguanyl_cyclase"/>
</dbReference>
<dbReference type="Pfam" id="PF08448">
    <property type="entry name" value="PAS_4"/>
    <property type="match status" value="1"/>
</dbReference>
<dbReference type="Gene3D" id="3.30.70.270">
    <property type="match status" value="1"/>
</dbReference>
<name>A0A1H2H7R8_9ACTN</name>
<evidence type="ECO:0000313" key="5">
    <source>
        <dbReference type="EMBL" id="SDU27927.1"/>
    </source>
</evidence>
<dbReference type="SMART" id="SM00052">
    <property type="entry name" value="EAL"/>
    <property type="match status" value="1"/>
</dbReference>
<dbReference type="SUPFAM" id="SSF55073">
    <property type="entry name" value="Nucleotide cyclase"/>
    <property type="match status" value="1"/>
</dbReference>
<dbReference type="STRING" id="158898.SAMN04488548_134318"/>
<dbReference type="InterPro" id="IPR013656">
    <property type="entry name" value="PAS_4"/>
</dbReference>
<gene>
    <name evidence="5" type="ORF">SAMN04488548_134318</name>
</gene>
<protein>
    <submittedName>
        <fullName evidence="5">PAS domain S-box-containing protein/diguanylate cyclase (GGDEF) domain-containing protein</fullName>
    </submittedName>
</protein>
<evidence type="ECO:0000259" key="2">
    <source>
        <dbReference type="PROSITE" id="PS50112"/>
    </source>
</evidence>
<dbReference type="AlphaFoldDB" id="A0A1H2H7R8"/>
<dbReference type="InterPro" id="IPR035965">
    <property type="entry name" value="PAS-like_dom_sf"/>
</dbReference>
<dbReference type="PANTHER" id="PTHR44757:SF2">
    <property type="entry name" value="BIOFILM ARCHITECTURE MAINTENANCE PROTEIN MBAA"/>
    <property type="match status" value="1"/>
</dbReference>
<dbReference type="Gene3D" id="3.30.450.20">
    <property type="entry name" value="PAS domain"/>
    <property type="match status" value="3"/>
</dbReference>
<dbReference type="InterPro" id="IPR029787">
    <property type="entry name" value="Nucleotide_cyclase"/>
</dbReference>
<dbReference type="InterPro" id="IPR052155">
    <property type="entry name" value="Biofilm_reg_signaling"/>
</dbReference>
<evidence type="ECO:0000259" key="3">
    <source>
        <dbReference type="PROSITE" id="PS50883"/>
    </source>
</evidence>
<dbReference type="NCBIfam" id="TIGR00254">
    <property type="entry name" value="GGDEF"/>
    <property type="match status" value="1"/>
</dbReference>
<dbReference type="Pfam" id="PF13188">
    <property type="entry name" value="PAS_8"/>
    <property type="match status" value="1"/>
</dbReference>
<dbReference type="InterPro" id="IPR001633">
    <property type="entry name" value="EAL_dom"/>
</dbReference>
<dbReference type="NCBIfam" id="TIGR00229">
    <property type="entry name" value="sensory_box"/>
    <property type="match status" value="2"/>
</dbReference>
<dbReference type="Pfam" id="PF13426">
    <property type="entry name" value="PAS_9"/>
    <property type="match status" value="1"/>
</dbReference>
<evidence type="ECO:0000313" key="6">
    <source>
        <dbReference type="Proteomes" id="UP000183180"/>
    </source>
</evidence>
<dbReference type="SMART" id="SM00267">
    <property type="entry name" value="GGDEF"/>
    <property type="match status" value="1"/>
</dbReference>
<dbReference type="Proteomes" id="UP000183180">
    <property type="component" value="Unassembled WGS sequence"/>
</dbReference>
<feature type="region of interest" description="Disordered" evidence="1">
    <location>
        <begin position="1"/>
        <end position="23"/>
    </location>
</feature>
<dbReference type="PROSITE" id="PS50883">
    <property type="entry name" value="EAL"/>
    <property type="match status" value="1"/>
</dbReference>
<reference evidence="5 6" key="1">
    <citation type="submission" date="2016-10" db="EMBL/GenBank/DDBJ databases">
        <authorList>
            <person name="de Groot N.N."/>
        </authorList>
    </citation>
    <scope>NUCLEOTIDE SEQUENCE [LARGE SCALE GENOMIC DNA]</scope>
    <source>
        <strain evidence="5 6">DSM 44215</strain>
    </source>
</reference>
<dbReference type="InterPro" id="IPR000014">
    <property type="entry name" value="PAS"/>
</dbReference>
<dbReference type="Pfam" id="PF00563">
    <property type="entry name" value="EAL"/>
    <property type="match status" value="1"/>
</dbReference>
<feature type="domain" description="PAS" evidence="2">
    <location>
        <begin position="152"/>
        <end position="199"/>
    </location>
</feature>
<evidence type="ECO:0000259" key="4">
    <source>
        <dbReference type="PROSITE" id="PS50887"/>
    </source>
</evidence>
<dbReference type="PROSITE" id="PS50112">
    <property type="entry name" value="PAS"/>
    <property type="match status" value="1"/>
</dbReference>
<dbReference type="PROSITE" id="PS50887">
    <property type="entry name" value="GGDEF"/>
    <property type="match status" value="1"/>
</dbReference>
<dbReference type="SUPFAM" id="SSF141868">
    <property type="entry name" value="EAL domain-like"/>
    <property type="match status" value="1"/>
</dbReference>
<dbReference type="CDD" id="cd01949">
    <property type="entry name" value="GGDEF"/>
    <property type="match status" value="1"/>
</dbReference>
<sequence>MSESTPMDGGRNDLVAPHAEPMTRSSDAAVAERYRLLLELSPDAIAVHQDGIVVYVNSAALDFARVTDRGEMLGRPITDFVHPDELPNMIERIVGMGDEAGASTYPEEVVMVDAHGVSRPMEVTSVRTVWHEKPAYQVILRDITAQKAVEAALRRQAALLDHVSNAVIAVDRELTVRSWNPAAEQMYGLSAGEAVGRDLDSVTGGNLDVQAAVALGGTVDQLHRRADNDRTFLAHISVTSMDDGFLIVAEPTRRPLIERLGTILAALHQAVIVVREDGGIELANPAAATMLGPQSVPGSFVHDLPLDFVDGESPIVRCLRTGTAVTDATATINTPGGERWLSCSCRPIDDDTSDAVALVSFADITARYRERTRLVWDAVHDSLTQLYNRAGILKELEAHMDALDEHETGCVAIYYIDLDNFKLVNDSLGHAVGDEVLHIVAQRLAGATPPDGAVGRIGGDEFVLVTTHTKESMPAEIDRQIEAVRAAIRPPVNVSIRSEPLTVRVSIGVATVAAGDRYTPADLLRDADIALYQARKASREPYVQFRTQHREELQRRQRIEEELRRALDTDPSQLEIHYQPIVSADSGTLVALEALLRWTHPDLGSVPPTEFIPLAEQSTLIDKVGAHVLATACAEVAATPQLRQVMLCVNASRRELTNGEFLRRLSETCEQTGMDPHSLCLEITESALAPLDGGLLALLRHIRALGIQISLDDFGTGASSLSELYRLPVGILKTAKAFVDALEEHPSARTILSGIVDVAHAMGVRVTAEGVETASQAATIAAVGCDLAQGYHFGRPKPLVEILTEDPVIPSTPGPPDDL</sequence>
<dbReference type="Gene3D" id="3.20.20.450">
    <property type="entry name" value="EAL domain"/>
    <property type="match status" value="1"/>
</dbReference>
<organism evidence="5 6">
    <name type="scientific">Gordonia westfalica</name>
    <dbReference type="NCBI Taxonomy" id="158898"/>
    <lineage>
        <taxon>Bacteria</taxon>
        <taxon>Bacillati</taxon>
        <taxon>Actinomycetota</taxon>
        <taxon>Actinomycetes</taxon>
        <taxon>Mycobacteriales</taxon>
        <taxon>Gordoniaceae</taxon>
        <taxon>Gordonia</taxon>
    </lineage>
</organism>
<dbReference type="Pfam" id="PF00990">
    <property type="entry name" value="GGDEF"/>
    <property type="match status" value="1"/>
</dbReference>
<dbReference type="CDD" id="cd00130">
    <property type="entry name" value="PAS"/>
    <property type="match status" value="3"/>
</dbReference>
<feature type="domain" description="EAL" evidence="3">
    <location>
        <begin position="556"/>
        <end position="810"/>
    </location>
</feature>